<keyword evidence="4" id="KW-1185">Reference proteome</keyword>
<keyword evidence="2" id="KW-0732">Signal</keyword>
<keyword evidence="1" id="KW-1133">Transmembrane helix</keyword>
<evidence type="ECO:0000313" key="3">
    <source>
        <dbReference type="EMBL" id="KAL3761901.1"/>
    </source>
</evidence>
<proteinExistence type="predicted"/>
<feature type="transmembrane region" description="Helical" evidence="1">
    <location>
        <begin position="298"/>
        <end position="317"/>
    </location>
</feature>
<feature type="transmembrane region" description="Helical" evidence="1">
    <location>
        <begin position="145"/>
        <end position="166"/>
    </location>
</feature>
<dbReference type="EMBL" id="JALLAZ020001842">
    <property type="protein sequence ID" value="KAL3761901.1"/>
    <property type="molecule type" value="Genomic_DNA"/>
</dbReference>
<evidence type="ECO:0000256" key="1">
    <source>
        <dbReference type="SAM" id="Phobius"/>
    </source>
</evidence>
<name>A0ABD3MIU3_9STRA</name>
<feature type="signal peptide" evidence="2">
    <location>
        <begin position="1"/>
        <end position="22"/>
    </location>
</feature>
<keyword evidence="1" id="KW-0472">Membrane</keyword>
<keyword evidence="1" id="KW-0812">Transmembrane</keyword>
<gene>
    <name evidence="3" type="ORF">ACHAW5_006130</name>
</gene>
<organism evidence="3 4">
    <name type="scientific">Stephanodiscus triporus</name>
    <dbReference type="NCBI Taxonomy" id="2934178"/>
    <lineage>
        <taxon>Eukaryota</taxon>
        <taxon>Sar</taxon>
        <taxon>Stramenopiles</taxon>
        <taxon>Ochrophyta</taxon>
        <taxon>Bacillariophyta</taxon>
        <taxon>Coscinodiscophyceae</taxon>
        <taxon>Thalassiosirophycidae</taxon>
        <taxon>Stephanodiscales</taxon>
        <taxon>Stephanodiscaceae</taxon>
        <taxon>Stephanodiscus</taxon>
    </lineage>
</organism>
<dbReference type="PANTHER" id="PTHR36009">
    <property type="match status" value="1"/>
</dbReference>
<feature type="transmembrane region" description="Helical" evidence="1">
    <location>
        <begin position="220"/>
        <end position="245"/>
    </location>
</feature>
<dbReference type="Proteomes" id="UP001530315">
    <property type="component" value="Unassembled WGS sequence"/>
</dbReference>
<feature type="transmembrane region" description="Helical" evidence="1">
    <location>
        <begin position="178"/>
        <end position="196"/>
    </location>
</feature>
<dbReference type="AlphaFoldDB" id="A0ABD3MIU3"/>
<sequence length="324" mass="33415">MKGIQSAVTLALLCTASLPLHAASFSPASLGRSMTATATATATAAKKKKIELPINAVVPSDRASTRTKALAALAAIARDRADGSGGDDDDDDDAPEIKINPPYAIAYVLFLACAFLGSSSEPDGASAEILKRFLADPLNPGVNELFVAVFNLLGLYFVPMACLLMPGARRQKLPATPFLLGSMFGGYGALGVYAATRTPDPSRASRADLGWFTSNVLESRAFNCLVALAFASAYVTSGALAALVSDPTGTIGGYRELTDAAIVSVSSLDFAILTVSAASFIPEDLSRRGYGGGMAPELIAASTVLLPGLGVALYCALRPGLDEE</sequence>
<comment type="caution">
    <text evidence="3">The sequence shown here is derived from an EMBL/GenBank/DDBJ whole genome shotgun (WGS) entry which is preliminary data.</text>
</comment>
<feature type="chain" id="PRO_5044777029" evidence="2">
    <location>
        <begin position="23"/>
        <end position="324"/>
    </location>
</feature>
<reference evidence="3 4" key="1">
    <citation type="submission" date="2024-10" db="EMBL/GenBank/DDBJ databases">
        <title>Updated reference genomes for cyclostephanoid diatoms.</title>
        <authorList>
            <person name="Roberts W.R."/>
            <person name="Alverson A.J."/>
        </authorList>
    </citation>
    <scope>NUCLEOTIDE SEQUENCE [LARGE SCALE GENOMIC DNA]</scope>
    <source>
        <strain evidence="3 4">AJA276-08</strain>
    </source>
</reference>
<dbReference type="PANTHER" id="PTHR36009:SF3">
    <property type="entry name" value="TRANSMEMBRANE PROTEIN"/>
    <property type="match status" value="1"/>
</dbReference>
<evidence type="ECO:0000256" key="2">
    <source>
        <dbReference type="SAM" id="SignalP"/>
    </source>
</evidence>
<accession>A0ABD3MIU3</accession>
<protein>
    <submittedName>
        <fullName evidence="3">Uncharacterized protein</fullName>
    </submittedName>
</protein>
<evidence type="ECO:0000313" key="4">
    <source>
        <dbReference type="Proteomes" id="UP001530315"/>
    </source>
</evidence>